<keyword evidence="2" id="KW-1185">Reference proteome</keyword>
<protein>
    <recommendedName>
        <fullName evidence="3">BTB domain-containing protein</fullName>
    </recommendedName>
</protein>
<comment type="caution">
    <text evidence="1">The sequence shown here is derived from an EMBL/GenBank/DDBJ whole genome shotgun (WGS) entry which is preliminary data.</text>
</comment>
<evidence type="ECO:0000313" key="2">
    <source>
        <dbReference type="Proteomes" id="UP001470230"/>
    </source>
</evidence>
<dbReference type="Proteomes" id="UP001470230">
    <property type="component" value="Unassembled WGS sequence"/>
</dbReference>
<name>A0ABR2JZX0_9EUKA</name>
<evidence type="ECO:0008006" key="3">
    <source>
        <dbReference type="Google" id="ProtNLM"/>
    </source>
</evidence>
<reference evidence="1 2" key="1">
    <citation type="submission" date="2024-04" db="EMBL/GenBank/DDBJ databases">
        <title>Tritrichomonas musculus Genome.</title>
        <authorList>
            <person name="Alves-Ferreira E."/>
            <person name="Grigg M."/>
            <person name="Lorenzi H."/>
            <person name="Galac M."/>
        </authorList>
    </citation>
    <scope>NUCLEOTIDE SEQUENCE [LARGE SCALE GENOMIC DNA]</scope>
    <source>
        <strain evidence="1 2">EAF2021</strain>
    </source>
</reference>
<organism evidence="1 2">
    <name type="scientific">Tritrichomonas musculus</name>
    <dbReference type="NCBI Taxonomy" id="1915356"/>
    <lineage>
        <taxon>Eukaryota</taxon>
        <taxon>Metamonada</taxon>
        <taxon>Parabasalia</taxon>
        <taxon>Tritrichomonadida</taxon>
        <taxon>Tritrichomonadidae</taxon>
        <taxon>Tritrichomonas</taxon>
    </lineage>
</organism>
<sequence length="167" mass="19592">MKYKTSRLISDLSPIISHIHKSDPTINEFNIVTTNPGDFSNFLKLVNFEENKFPETELFFIAEVLEKLGTQSISIENEELNNQIANDNIFSLLKKHELFKSVYSKQIEIEKDFISSHLYELLEISEESLLKLDIEILERVINNRNLKIIKEDQLLNFVNKLYSNDRK</sequence>
<dbReference type="EMBL" id="JAPFFF010000008">
    <property type="protein sequence ID" value="KAK8884281.1"/>
    <property type="molecule type" value="Genomic_DNA"/>
</dbReference>
<accession>A0ABR2JZX0</accession>
<evidence type="ECO:0000313" key="1">
    <source>
        <dbReference type="EMBL" id="KAK8884281.1"/>
    </source>
</evidence>
<proteinExistence type="predicted"/>
<gene>
    <name evidence="1" type="ORF">M9Y10_043389</name>
</gene>